<feature type="domain" description="YhcG PDDEXK nuclease" evidence="1">
    <location>
        <begin position="174"/>
        <end position="320"/>
    </location>
</feature>
<dbReference type="PANTHER" id="PTHR30547">
    <property type="entry name" value="UNCHARACTERIZED PROTEIN YHCG-RELATED"/>
    <property type="match status" value="1"/>
</dbReference>
<protein>
    <submittedName>
        <fullName evidence="3">DUF1016 family protein</fullName>
    </submittedName>
</protein>
<evidence type="ECO:0000313" key="3">
    <source>
        <dbReference type="EMBL" id="QPZ38404.1"/>
    </source>
</evidence>
<reference evidence="3 4" key="1">
    <citation type="submission" date="2020-12" db="EMBL/GenBank/DDBJ databases">
        <title>Microbacterium sp. HY060.</title>
        <authorList>
            <person name="Zhou J."/>
        </authorList>
    </citation>
    <scope>NUCLEOTIDE SEQUENCE [LARGE SCALE GENOMIC DNA]</scope>
    <source>
        <strain evidence="3 4">HY60</strain>
    </source>
</reference>
<evidence type="ECO:0000259" key="1">
    <source>
        <dbReference type="Pfam" id="PF06250"/>
    </source>
</evidence>
<dbReference type="PANTHER" id="PTHR30547:SF0">
    <property type="entry name" value="BLR8175 PROTEIN"/>
    <property type="match status" value="1"/>
</dbReference>
<evidence type="ECO:0000259" key="2">
    <source>
        <dbReference type="Pfam" id="PF17761"/>
    </source>
</evidence>
<keyword evidence="4" id="KW-1185">Reference proteome</keyword>
<dbReference type="InterPro" id="IPR053148">
    <property type="entry name" value="PD-DEXK-like_domain"/>
</dbReference>
<organism evidence="3 4">
    <name type="scientific">Paramicrobacterium chengjingii</name>
    <dbReference type="NCBI Taxonomy" id="2769067"/>
    <lineage>
        <taxon>Bacteria</taxon>
        <taxon>Bacillati</taxon>
        <taxon>Actinomycetota</taxon>
        <taxon>Actinomycetes</taxon>
        <taxon>Micrococcales</taxon>
        <taxon>Microbacteriaceae</taxon>
        <taxon>Paramicrobacterium</taxon>
    </lineage>
</organism>
<sequence length="360" mass="41073">MTGTITSSNYAMTLDELKRHVRAARFQAQRKANTELLMLWWKLGRTILQRQSTEQWGTGILHRLAHDLRAEFPSMKGFSVANLRYMRRFTIAWPNEGLIRQRPVGELPWGHIIELLDKLQDRELRDWYAEKDVVNGWSRPVLAHQITTKLHERESAAPANFSGVLEQRGSELAQQLTKDPYTLDFLAIDSDAGERELEGRLVDRIIDTLRELGPGYAFVGRQVHFDVDGDDFYVDLLFFHVEQLRYIVIELKTSKFDPRDAGQLGFYVTLVDDKLRIPDKHEPTVGIMLVAGKNDAVVRYALASTTQPMAVSRYELTREAQAALPDEETIARAFTEELAQKPEGIAALLEEGIVRGRGKD</sequence>
<evidence type="ECO:0000313" key="4">
    <source>
        <dbReference type="Proteomes" id="UP000662814"/>
    </source>
</evidence>
<accession>A0ABX6YIH9</accession>
<gene>
    <name evidence="3" type="ORF">HCR76_16735</name>
</gene>
<name>A0ABX6YIH9_9MICO</name>
<dbReference type="Proteomes" id="UP000662814">
    <property type="component" value="Chromosome"/>
</dbReference>
<dbReference type="InterPro" id="IPR011856">
    <property type="entry name" value="tRNA_endonuc-like_dom_sf"/>
</dbReference>
<dbReference type="EMBL" id="CP061169">
    <property type="protein sequence ID" value="QPZ38404.1"/>
    <property type="molecule type" value="Genomic_DNA"/>
</dbReference>
<feature type="domain" description="YhcG N-terminal" evidence="2">
    <location>
        <begin position="16"/>
        <end position="153"/>
    </location>
</feature>
<dbReference type="RefSeq" id="WP_166986587.1">
    <property type="nucleotide sequence ID" value="NZ_CP061169.1"/>
</dbReference>
<dbReference type="Gene3D" id="3.40.1350.10">
    <property type="match status" value="1"/>
</dbReference>
<proteinExistence type="predicted"/>
<dbReference type="Pfam" id="PF06250">
    <property type="entry name" value="YhcG_C"/>
    <property type="match status" value="1"/>
</dbReference>
<dbReference type="InterPro" id="IPR009362">
    <property type="entry name" value="YhcG_C"/>
</dbReference>
<dbReference type="Pfam" id="PF17761">
    <property type="entry name" value="DUF1016_N"/>
    <property type="match status" value="1"/>
</dbReference>
<dbReference type="InterPro" id="IPR041527">
    <property type="entry name" value="YhcG_N"/>
</dbReference>